<sequence>MDKKVSKGRTTYGPNEREYLEAKPKIIKAHSKYDYTLLPDNVTDPIVCNNISNVEFDYTYNGGDDIGELEGFHNDKQKKENENVKKKSNK</sequence>
<dbReference type="AlphaFoldDB" id="A0A1M5UU17"/>
<protein>
    <submittedName>
        <fullName evidence="2">Uncharacterized protein</fullName>
    </submittedName>
</protein>
<dbReference type="STRING" id="1121316.SAMN02745207_01904"/>
<evidence type="ECO:0000313" key="2">
    <source>
        <dbReference type="EMBL" id="SHH66537.1"/>
    </source>
</evidence>
<evidence type="ECO:0000256" key="1">
    <source>
        <dbReference type="SAM" id="MobiDB-lite"/>
    </source>
</evidence>
<name>A0A1M5UU17_9CLOT</name>
<dbReference type="RefSeq" id="WP_073338207.1">
    <property type="nucleotide sequence ID" value="NZ_FQXM01000009.1"/>
</dbReference>
<dbReference type="EMBL" id="FQXM01000009">
    <property type="protein sequence ID" value="SHH66537.1"/>
    <property type="molecule type" value="Genomic_DNA"/>
</dbReference>
<evidence type="ECO:0000313" key="3">
    <source>
        <dbReference type="Proteomes" id="UP000184447"/>
    </source>
</evidence>
<proteinExistence type="predicted"/>
<reference evidence="2 3" key="1">
    <citation type="submission" date="2016-11" db="EMBL/GenBank/DDBJ databases">
        <authorList>
            <person name="Jaros S."/>
            <person name="Januszkiewicz K."/>
            <person name="Wedrychowicz H."/>
        </authorList>
    </citation>
    <scope>NUCLEOTIDE SEQUENCE [LARGE SCALE GENOMIC DNA]</scope>
    <source>
        <strain evidence="2 3">DSM 8605</strain>
    </source>
</reference>
<gene>
    <name evidence="2" type="ORF">SAMN02745207_01904</name>
</gene>
<accession>A0A1M5UU17</accession>
<feature type="compositionally biased region" description="Basic and acidic residues" evidence="1">
    <location>
        <begin position="70"/>
        <end position="90"/>
    </location>
</feature>
<organism evidence="2 3">
    <name type="scientific">Clostridium grantii DSM 8605</name>
    <dbReference type="NCBI Taxonomy" id="1121316"/>
    <lineage>
        <taxon>Bacteria</taxon>
        <taxon>Bacillati</taxon>
        <taxon>Bacillota</taxon>
        <taxon>Clostridia</taxon>
        <taxon>Eubacteriales</taxon>
        <taxon>Clostridiaceae</taxon>
        <taxon>Clostridium</taxon>
    </lineage>
</organism>
<feature type="region of interest" description="Disordered" evidence="1">
    <location>
        <begin position="69"/>
        <end position="90"/>
    </location>
</feature>
<keyword evidence="3" id="KW-1185">Reference proteome</keyword>
<dbReference type="Proteomes" id="UP000184447">
    <property type="component" value="Unassembled WGS sequence"/>
</dbReference>